<dbReference type="Pfam" id="PF00380">
    <property type="entry name" value="Ribosomal_S9"/>
    <property type="match status" value="1"/>
</dbReference>
<dbReference type="EMBL" id="FRAU01000002">
    <property type="protein sequence ID" value="SHK27944.1"/>
    <property type="molecule type" value="Genomic_DNA"/>
</dbReference>
<evidence type="ECO:0000256" key="2">
    <source>
        <dbReference type="ARBA" id="ARBA00022980"/>
    </source>
</evidence>
<dbReference type="SUPFAM" id="SSF54211">
    <property type="entry name" value="Ribosomal protein S5 domain 2-like"/>
    <property type="match status" value="1"/>
</dbReference>
<dbReference type="Gene3D" id="3.30.230.10">
    <property type="match status" value="1"/>
</dbReference>
<reference evidence="8" key="1">
    <citation type="submission" date="2016-11" db="EMBL/GenBank/DDBJ databases">
        <authorList>
            <person name="Varghese N."/>
            <person name="Submissions S."/>
        </authorList>
    </citation>
    <scope>NUCLEOTIDE SEQUENCE [LARGE SCALE GENOMIC DNA]</scope>
    <source>
        <strain evidence="8">DSM 22212</strain>
    </source>
</reference>
<dbReference type="GO" id="GO:0015935">
    <property type="term" value="C:small ribosomal subunit"/>
    <property type="evidence" value="ECO:0007669"/>
    <property type="project" value="TreeGrafter"/>
</dbReference>
<dbReference type="STRING" id="633813.SAMN04488087_0721"/>
<evidence type="ECO:0000313" key="7">
    <source>
        <dbReference type="EMBL" id="SHK27944.1"/>
    </source>
</evidence>
<protein>
    <recommendedName>
        <fullName evidence="4 5">Small ribosomal subunit protein uS9</fullName>
    </recommendedName>
</protein>
<dbReference type="GO" id="GO:0003723">
    <property type="term" value="F:RNA binding"/>
    <property type="evidence" value="ECO:0007669"/>
    <property type="project" value="TreeGrafter"/>
</dbReference>
<sequence>MMATATLTQWIAVGRRKTAVARVYLRPGSGQITVNRRPFEEYFPLEWRRKVILAPFEVTGTMGQFDVLVNVKGGGLTGQAEAIRHGIARALVAYNPEFRKPLRDAGYLTRDPRMVERKKYGQPKARKRFQFSKR</sequence>
<evidence type="ECO:0000256" key="3">
    <source>
        <dbReference type="ARBA" id="ARBA00023274"/>
    </source>
</evidence>
<evidence type="ECO:0000256" key="4">
    <source>
        <dbReference type="ARBA" id="ARBA00035259"/>
    </source>
</evidence>
<dbReference type="InterPro" id="IPR023035">
    <property type="entry name" value="Ribosomal_uS9_bac/plastid"/>
</dbReference>
<keyword evidence="8" id="KW-1185">Reference proteome</keyword>
<evidence type="ECO:0000256" key="6">
    <source>
        <dbReference type="RuleBase" id="RU003815"/>
    </source>
</evidence>
<dbReference type="GO" id="GO:0005737">
    <property type="term" value="C:cytoplasm"/>
    <property type="evidence" value="ECO:0007669"/>
    <property type="project" value="UniProtKB-ARBA"/>
</dbReference>
<evidence type="ECO:0000256" key="1">
    <source>
        <dbReference type="ARBA" id="ARBA00005251"/>
    </source>
</evidence>
<keyword evidence="2 5" id="KW-0689">Ribosomal protein</keyword>
<accession>A0A1M6R660</accession>
<dbReference type="InterPro" id="IPR020568">
    <property type="entry name" value="Ribosomal_Su5_D2-typ_SF"/>
</dbReference>
<dbReference type="PANTHER" id="PTHR21569">
    <property type="entry name" value="RIBOSOMAL PROTEIN S9"/>
    <property type="match status" value="1"/>
</dbReference>
<name>A0A1M6R660_9BACT</name>
<keyword evidence="3 5" id="KW-0687">Ribonucleoprotein</keyword>
<comment type="similarity">
    <text evidence="1 5 6">Belongs to the universal ribosomal protein uS9 family.</text>
</comment>
<proteinExistence type="inferred from homology"/>
<dbReference type="PANTHER" id="PTHR21569:SF1">
    <property type="entry name" value="SMALL RIBOSOMAL SUBUNIT PROTEIN US9M"/>
    <property type="match status" value="1"/>
</dbReference>
<evidence type="ECO:0000256" key="5">
    <source>
        <dbReference type="HAMAP-Rule" id="MF_00532"/>
    </source>
</evidence>
<dbReference type="InterPro" id="IPR000754">
    <property type="entry name" value="Ribosomal_uS9"/>
</dbReference>
<evidence type="ECO:0000313" key="8">
    <source>
        <dbReference type="Proteomes" id="UP000185812"/>
    </source>
</evidence>
<dbReference type="FunFam" id="3.30.230.10:FF:000001">
    <property type="entry name" value="30S ribosomal protein S9"/>
    <property type="match status" value="1"/>
</dbReference>
<dbReference type="HAMAP" id="MF_00532_B">
    <property type="entry name" value="Ribosomal_uS9_B"/>
    <property type="match status" value="1"/>
</dbReference>
<dbReference type="InterPro" id="IPR020574">
    <property type="entry name" value="Ribosomal_uS9_CS"/>
</dbReference>
<gene>
    <name evidence="5" type="primary">rpsI</name>
    <name evidence="7" type="ORF">SAMN04488087_0721</name>
</gene>
<dbReference type="GO" id="GO:0003735">
    <property type="term" value="F:structural constituent of ribosome"/>
    <property type="evidence" value="ECO:0007669"/>
    <property type="project" value="InterPro"/>
</dbReference>
<dbReference type="GO" id="GO:0006412">
    <property type="term" value="P:translation"/>
    <property type="evidence" value="ECO:0007669"/>
    <property type="project" value="UniProtKB-UniRule"/>
</dbReference>
<dbReference type="AlphaFoldDB" id="A0A1M6R660"/>
<dbReference type="InterPro" id="IPR014721">
    <property type="entry name" value="Ribsml_uS5_D2-typ_fold_subgr"/>
</dbReference>
<dbReference type="NCBIfam" id="NF001099">
    <property type="entry name" value="PRK00132.1"/>
    <property type="match status" value="1"/>
</dbReference>
<organism evidence="7 8">
    <name type="scientific">Rhodothermus profundi</name>
    <dbReference type="NCBI Taxonomy" id="633813"/>
    <lineage>
        <taxon>Bacteria</taxon>
        <taxon>Pseudomonadati</taxon>
        <taxon>Rhodothermota</taxon>
        <taxon>Rhodothermia</taxon>
        <taxon>Rhodothermales</taxon>
        <taxon>Rhodothermaceae</taxon>
        <taxon>Rhodothermus</taxon>
    </lineage>
</organism>
<dbReference type="Proteomes" id="UP000185812">
    <property type="component" value="Unassembled WGS sequence"/>
</dbReference>
<dbReference type="PROSITE" id="PS00360">
    <property type="entry name" value="RIBOSOMAL_S9"/>
    <property type="match status" value="1"/>
</dbReference>